<evidence type="ECO:0000313" key="1">
    <source>
        <dbReference type="EMBL" id="GIG40934.1"/>
    </source>
</evidence>
<dbReference type="EMBL" id="BONP01000017">
    <property type="protein sequence ID" value="GIG40934.1"/>
    <property type="molecule type" value="Genomic_DNA"/>
</dbReference>
<dbReference type="Proteomes" id="UP000614741">
    <property type="component" value="Unassembled WGS sequence"/>
</dbReference>
<reference evidence="1 2" key="1">
    <citation type="submission" date="2021-01" db="EMBL/GenBank/DDBJ databases">
        <title>Whole genome shotgun sequence of Cellulomonas phragmiteti NBRC 110785.</title>
        <authorList>
            <person name="Komaki H."/>
            <person name="Tamura T."/>
        </authorList>
    </citation>
    <scope>NUCLEOTIDE SEQUENCE [LARGE SCALE GENOMIC DNA]</scope>
    <source>
        <strain evidence="1 2">NBRC 110785</strain>
    </source>
</reference>
<comment type="caution">
    <text evidence="1">The sequence shown here is derived from an EMBL/GenBank/DDBJ whole genome shotgun (WGS) entry which is preliminary data.</text>
</comment>
<dbReference type="RefSeq" id="WP_203675072.1">
    <property type="nucleotide sequence ID" value="NZ_BONP01000017.1"/>
</dbReference>
<sequence length="122" mass="12543">MSEGLIGIPSDDVTLDVDALVAAALARWPGASTYRYESGVVELTLSDPERDARLDLAFHAGGQAVGLDGWGAELAADAVAWLVRAADVPPEAGAVLVGWGSDAVPLDRSTTTEGLLAVNAAW</sequence>
<keyword evidence="2" id="KW-1185">Reference proteome</keyword>
<name>A0ABQ4DNK9_9CELL</name>
<gene>
    <name evidence="1" type="ORF">Cph01nite_26960</name>
</gene>
<accession>A0ABQ4DNK9</accession>
<proteinExistence type="predicted"/>
<organism evidence="1 2">
    <name type="scientific">Cellulomonas phragmiteti</name>
    <dbReference type="NCBI Taxonomy" id="478780"/>
    <lineage>
        <taxon>Bacteria</taxon>
        <taxon>Bacillati</taxon>
        <taxon>Actinomycetota</taxon>
        <taxon>Actinomycetes</taxon>
        <taxon>Micrococcales</taxon>
        <taxon>Cellulomonadaceae</taxon>
        <taxon>Cellulomonas</taxon>
    </lineage>
</organism>
<protein>
    <submittedName>
        <fullName evidence="1">Uncharacterized protein</fullName>
    </submittedName>
</protein>
<evidence type="ECO:0000313" key="2">
    <source>
        <dbReference type="Proteomes" id="UP000614741"/>
    </source>
</evidence>